<keyword evidence="2" id="KW-1185">Reference proteome</keyword>
<dbReference type="EMBL" id="CAJVPW010020275">
    <property type="protein sequence ID" value="CAG8688492.1"/>
    <property type="molecule type" value="Genomic_DNA"/>
</dbReference>
<organism evidence="1 2">
    <name type="scientific">Cetraspora pellucida</name>
    <dbReference type="NCBI Taxonomy" id="1433469"/>
    <lineage>
        <taxon>Eukaryota</taxon>
        <taxon>Fungi</taxon>
        <taxon>Fungi incertae sedis</taxon>
        <taxon>Mucoromycota</taxon>
        <taxon>Glomeromycotina</taxon>
        <taxon>Glomeromycetes</taxon>
        <taxon>Diversisporales</taxon>
        <taxon>Gigasporaceae</taxon>
        <taxon>Cetraspora</taxon>
    </lineage>
</organism>
<accession>A0ACA9P497</accession>
<feature type="non-terminal residue" evidence="1">
    <location>
        <position position="1"/>
    </location>
</feature>
<protein>
    <submittedName>
        <fullName evidence="1">5099_t:CDS:1</fullName>
    </submittedName>
</protein>
<gene>
    <name evidence="1" type="ORF">SPELUC_LOCUS10621</name>
</gene>
<dbReference type="Proteomes" id="UP000789366">
    <property type="component" value="Unassembled WGS sequence"/>
</dbReference>
<comment type="caution">
    <text evidence="1">The sequence shown here is derived from an EMBL/GenBank/DDBJ whole genome shotgun (WGS) entry which is preliminary data.</text>
</comment>
<sequence>SDKQPSKPTQVSKSFTTNAAKESNISKPTHSLKESDIQHPTSKHASAEQYPKQTHISKSSYQKPTPTFQKVSSAKTSDKGHQKTESRSSSKTNAQQIIEQTSTPQKTMSQNSAKTSANNHIPTQESASKTSLVNKNMYKTRSFIHSSATLQDNAQKYLQTHSVKVTAPTKETTLTPTLLDNISKASSPPGTKVTVSLLSTGERNNFRPSITTTPLNEPSLTETTSPQTLTPKSLYWPSTTTYFTKTYLSEIALETTSLTKTSNDRLNPTLSTTVSKATAFTETPPFLDKVITETTPKITIETKATSTMTAPTPFSDKTITETTPPKITPTQFLGTTTPPKITTPQFLGKQTTEATLANTEITKPTLTDATNLPISTVITFAKTTTPFLTDATNLTTSMTTCLYTSLTTNLISKNIYITSLTSLGFSTLRGSKTAELLTTSTNSNPETTNHPLKPSTTSMFVTSTKPRHHKTHDTNDDPPPPKKVTKTKDKPYIPVITANSVGMTVKLISSLSWDTICSDSDIPALFANVFPNEIVNAVFKSTNVKISPPDKITVIQLLRQPDNSGAVYMKVPQTEYDAIKNVLSDKKSPFYQNKNSQCRKLVDPKSPILMEDNSMANAQSEDVNNQLNGPSNSSIGAVIVIAVCGSTLLYAGLTALVVRAYRRSKNRAPAARQDGYDT</sequence>
<evidence type="ECO:0000313" key="1">
    <source>
        <dbReference type="EMBL" id="CAG8688492.1"/>
    </source>
</evidence>
<feature type="non-terminal residue" evidence="1">
    <location>
        <position position="678"/>
    </location>
</feature>
<name>A0ACA9P497_9GLOM</name>
<evidence type="ECO:0000313" key="2">
    <source>
        <dbReference type="Proteomes" id="UP000789366"/>
    </source>
</evidence>
<proteinExistence type="predicted"/>
<reference evidence="1" key="1">
    <citation type="submission" date="2021-06" db="EMBL/GenBank/DDBJ databases">
        <authorList>
            <person name="Kallberg Y."/>
            <person name="Tangrot J."/>
            <person name="Rosling A."/>
        </authorList>
    </citation>
    <scope>NUCLEOTIDE SEQUENCE</scope>
    <source>
        <strain evidence="1">28 12/20/2015</strain>
    </source>
</reference>